<evidence type="ECO:0000313" key="2">
    <source>
        <dbReference type="Proteomes" id="UP001314170"/>
    </source>
</evidence>
<dbReference type="Proteomes" id="UP001314170">
    <property type="component" value="Unassembled WGS sequence"/>
</dbReference>
<name>A0AAV1QQ55_9ROSI</name>
<sequence>MASKVRDFTKQFNAIECVRGGPVAHPQDTCHSRVGHRFDTPLRVEKERMSLLCTTCKKSS</sequence>
<evidence type="ECO:0000313" key="1">
    <source>
        <dbReference type="EMBL" id="CAK7323877.1"/>
    </source>
</evidence>
<keyword evidence="2" id="KW-1185">Reference proteome</keyword>
<protein>
    <submittedName>
        <fullName evidence="1">Uncharacterized protein</fullName>
    </submittedName>
</protein>
<proteinExistence type="predicted"/>
<gene>
    <name evidence="1" type="ORF">DCAF_LOCUS1507</name>
</gene>
<accession>A0AAV1QQ55</accession>
<dbReference type="EMBL" id="CAWUPB010000175">
    <property type="protein sequence ID" value="CAK7323877.1"/>
    <property type="molecule type" value="Genomic_DNA"/>
</dbReference>
<comment type="caution">
    <text evidence="1">The sequence shown here is derived from an EMBL/GenBank/DDBJ whole genome shotgun (WGS) entry which is preliminary data.</text>
</comment>
<organism evidence="1 2">
    <name type="scientific">Dovyalis caffra</name>
    <dbReference type="NCBI Taxonomy" id="77055"/>
    <lineage>
        <taxon>Eukaryota</taxon>
        <taxon>Viridiplantae</taxon>
        <taxon>Streptophyta</taxon>
        <taxon>Embryophyta</taxon>
        <taxon>Tracheophyta</taxon>
        <taxon>Spermatophyta</taxon>
        <taxon>Magnoliopsida</taxon>
        <taxon>eudicotyledons</taxon>
        <taxon>Gunneridae</taxon>
        <taxon>Pentapetalae</taxon>
        <taxon>rosids</taxon>
        <taxon>fabids</taxon>
        <taxon>Malpighiales</taxon>
        <taxon>Salicaceae</taxon>
        <taxon>Flacourtieae</taxon>
        <taxon>Dovyalis</taxon>
    </lineage>
</organism>
<dbReference type="AlphaFoldDB" id="A0AAV1QQ55"/>
<reference evidence="1 2" key="1">
    <citation type="submission" date="2024-01" db="EMBL/GenBank/DDBJ databases">
        <authorList>
            <person name="Waweru B."/>
        </authorList>
    </citation>
    <scope>NUCLEOTIDE SEQUENCE [LARGE SCALE GENOMIC DNA]</scope>
</reference>